<organism evidence="4 5">
    <name type="scientific">Lasiosphaeria ovina</name>
    <dbReference type="NCBI Taxonomy" id="92902"/>
    <lineage>
        <taxon>Eukaryota</taxon>
        <taxon>Fungi</taxon>
        <taxon>Dikarya</taxon>
        <taxon>Ascomycota</taxon>
        <taxon>Pezizomycotina</taxon>
        <taxon>Sordariomycetes</taxon>
        <taxon>Sordariomycetidae</taxon>
        <taxon>Sordariales</taxon>
        <taxon>Lasiosphaeriaceae</taxon>
        <taxon>Lasiosphaeria</taxon>
    </lineage>
</organism>
<comment type="caution">
    <text evidence="4">The sequence shown here is derived from an EMBL/GenBank/DDBJ whole genome shotgun (WGS) entry which is preliminary data.</text>
</comment>
<evidence type="ECO:0000313" key="4">
    <source>
        <dbReference type="EMBL" id="KAK3375789.1"/>
    </source>
</evidence>
<proteinExistence type="predicted"/>
<accession>A0AAE0KFK8</accession>
<dbReference type="SUPFAM" id="SSF48403">
    <property type="entry name" value="Ankyrin repeat"/>
    <property type="match status" value="1"/>
</dbReference>
<dbReference type="InterPro" id="IPR050889">
    <property type="entry name" value="Dendritic_Spine_Reg/Scaffold"/>
</dbReference>
<dbReference type="PANTHER" id="PTHR24166">
    <property type="entry name" value="ROLLING PEBBLES, ISOFORM B"/>
    <property type="match status" value="1"/>
</dbReference>
<dbReference type="PANTHER" id="PTHR24166:SF48">
    <property type="entry name" value="PROTEIN VAPYRIN"/>
    <property type="match status" value="1"/>
</dbReference>
<protein>
    <recommendedName>
        <fullName evidence="6">Ankyrin repeat domain-containing protein</fullName>
    </recommendedName>
</protein>
<dbReference type="Proteomes" id="UP001287356">
    <property type="component" value="Unassembled WGS sequence"/>
</dbReference>
<evidence type="ECO:0008006" key="6">
    <source>
        <dbReference type="Google" id="ProtNLM"/>
    </source>
</evidence>
<evidence type="ECO:0000256" key="1">
    <source>
        <dbReference type="ARBA" id="ARBA00022737"/>
    </source>
</evidence>
<dbReference type="PROSITE" id="PS50297">
    <property type="entry name" value="ANK_REP_REGION"/>
    <property type="match status" value="1"/>
</dbReference>
<dbReference type="Pfam" id="PF00023">
    <property type="entry name" value="Ank"/>
    <property type="match status" value="1"/>
</dbReference>
<keyword evidence="5" id="KW-1185">Reference proteome</keyword>
<dbReference type="PROSITE" id="PS50088">
    <property type="entry name" value="ANK_REPEAT"/>
    <property type="match status" value="1"/>
</dbReference>
<name>A0AAE0KFK8_9PEZI</name>
<reference evidence="4" key="2">
    <citation type="submission" date="2023-06" db="EMBL/GenBank/DDBJ databases">
        <authorList>
            <consortium name="Lawrence Berkeley National Laboratory"/>
            <person name="Haridas S."/>
            <person name="Hensen N."/>
            <person name="Bonometti L."/>
            <person name="Westerberg I."/>
            <person name="Brannstrom I.O."/>
            <person name="Guillou S."/>
            <person name="Cros-Aarteil S."/>
            <person name="Calhoun S."/>
            <person name="Kuo A."/>
            <person name="Mondo S."/>
            <person name="Pangilinan J."/>
            <person name="Riley R."/>
            <person name="Labutti K."/>
            <person name="Andreopoulos B."/>
            <person name="Lipzen A."/>
            <person name="Chen C."/>
            <person name="Yanf M."/>
            <person name="Daum C."/>
            <person name="Ng V."/>
            <person name="Clum A."/>
            <person name="Steindorff A."/>
            <person name="Ohm R."/>
            <person name="Martin F."/>
            <person name="Silar P."/>
            <person name="Natvig D."/>
            <person name="Lalanne C."/>
            <person name="Gautier V."/>
            <person name="Ament-Velasquez S.L."/>
            <person name="Kruys A."/>
            <person name="Hutchinson M.I."/>
            <person name="Powell A.J."/>
            <person name="Barry K."/>
            <person name="Miller A.N."/>
            <person name="Grigoriev I.V."/>
            <person name="Debuchy R."/>
            <person name="Gladieux P."/>
            <person name="Thoren M.H."/>
            <person name="Johannesson H."/>
        </authorList>
    </citation>
    <scope>NUCLEOTIDE SEQUENCE</scope>
    <source>
        <strain evidence="4">CBS 958.72</strain>
    </source>
</reference>
<feature type="repeat" description="ANK" evidence="3">
    <location>
        <begin position="20"/>
        <end position="52"/>
    </location>
</feature>
<dbReference type="Gene3D" id="1.25.40.20">
    <property type="entry name" value="Ankyrin repeat-containing domain"/>
    <property type="match status" value="1"/>
</dbReference>
<dbReference type="InterPro" id="IPR002110">
    <property type="entry name" value="Ankyrin_rpt"/>
</dbReference>
<dbReference type="AlphaFoldDB" id="A0AAE0KFK8"/>
<evidence type="ECO:0000256" key="3">
    <source>
        <dbReference type="PROSITE-ProRule" id="PRU00023"/>
    </source>
</evidence>
<keyword evidence="1" id="KW-0677">Repeat</keyword>
<keyword evidence="2 3" id="KW-0040">ANK repeat</keyword>
<evidence type="ECO:0000313" key="5">
    <source>
        <dbReference type="Proteomes" id="UP001287356"/>
    </source>
</evidence>
<reference evidence="4" key="1">
    <citation type="journal article" date="2023" name="Mol. Phylogenet. Evol.">
        <title>Genome-scale phylogeny and comparative genomics of the fungal order Sordariales.</title>
        <authorList>
            <person name="Hensen N."/>
            <person name="Bonometti L."/>
            <person name="Westerberg I."/>
            <person name="Brannstrom I.O."/>
            <person name="Guillou S."/>
            <person name="Cros-Aarteil S."/>
            <person name="Calhoun S."/>
            <person name="Haridas S."/>
            <person name="Kuo A."/>
            <person name="Mondo S."/>
            <person name="Pangilinan J."/>
            <person name="Riley R."/>
            <person name="LaButti K."/>
            <person name="Andreopoulos B."/>
            <person name="Lipzen A."/>
            <person name="Chen C."/>
            <person name="Yan M."/>
            <person name="Daum C."/>
            <person name="Ng V."/>
            <person name="Clum A."/>
            <person name="Steindorff A."/>
            <person name="Ohm R.A."/>
            <person name="Martin F."/>
            <person name="Silar P."/>
            <person name="Natvig D.O."/>
            <person name="Lalanne C."/>
            <person name="Gautier V."/>
            <person name="Ament-Velasquez S.L."/>
            <person name="Kruys A."/>
            <person name="Hutchinson M.I."/>
            <person name="Powell A.J."/>
            <person name="Barry K."/>
            <person name="Miller A.N."/>
            <person name="Grigoriev I.V."/>
            <person name="Debuchy R."/>
            <person name="Gladieux P."/>
            <person name="Hiltunen Thoren M."/>
            <person name="Johannesson H."/>
        </authorList>
    </citation>
    <scope>NUCLEOTIDE SEQUENCE</scope>
    <source>
        <strain evidence="4">CBS 958.72</strain>
    </source>
</reference>
<dbReference type="SMART" id="SM00248">
    <property type="entry name" value="ANK"/>
    <property type="match status" value="1"/>
</dbReference>
<dbReference type="InterPro" id="IPR036770">
    <property type="entry name" value="Ankyrin_rpt-contain_sf"/>
</dbReference>
<gene>
    <name evidence="4" type="ORF">B0T24DRAFT_617038</name>
</gene>
<sequence>MLAAHRHDGAAVDLEREDSSGRTALSWAVEYGHPEVVRALLRAGADPDAENSKGIAPKTAALRGLKRTEIVELLQNAGKG</sequence>
<dbReference type="EMBL" id="JAULSN010000003">
    <property type="protein sequence ID" value="KAK3375789.1"/>
    <property type="molecule type" value="Genomic_DNA"/>
</dbReference>
<evidence type="ECO:0000256" key="2">
    <source>
        <dbReference type="ARBA" id="ARBA00023043"/>
    </source>
</evidence>